<comment type="caution">
    <text evidence="1">The sequence shown here is derived from an EMBL/GenBank/DDBJ whole genome shotgun (WGS) entry which is preliminary data.</text>
</comment>
<dbReference type="AlphaFoldDB" id="A0A4Y2GFY3"/>
<evidence type="ECO:0000313" key="2">
    <source>
        <dbReference type="Proteomes" id="UP000499080"/>
    </source>
</evidence>
<protein>
    <submittedName>
        <fullName evidence="1">Uncharacterized protein</fullName>
    </submittedName>
</protein>
<reference evidence="1 2" key="1">
    <citation type="journal article" date="2019" name="Sci. Rep.">
        <title>Orb-weaving spider Araneus ventricosus genome elucidates the spidroin gene catalogue.</title>
        <authorList>
            <person name="Kono N."/>
            <person name="Nakamura H."/>
            <person name="Ohtoshi R."/>
            <person name="Moran D.A.P."/>
            <person name="Shinohara A."/>
            <person name="Yoshida Y."/>
            <person name="Fujiwara M."/>
            <person name="Mori M."/>
            <person name="Tomita M."/>
            <person name="Arakawa K."/>
        </authorList>
    </citation>
    <scope>NUCLEOTIDE SEQUENCE [LARGE SCALE GENOMIC DNA]</scope>
</reference>
<organism evidence="1 2">
    <name type="scientific">Araneus ventricosus</name>
    <name type="common">Orbweaver spider</name>
    <name type="synonym">Epeira ventricosa</name>
    <dbReference type="NCBI Taxonomy" id="182803"/>
    <lineage>
        <taxon>Eukaryota</taxon>
        <taxon>Metazoa</taxon>
        <taxon>Ecdysozoa</taxon>
        <taxon>Arthropoda</taxon>
        <taxon>Chelicerata</taxon>
        <taxon>Arachnida</taxon>
        <taxon>Araneae</taxon>
        <taxon>Araneomorphae</taxon>
        <taxon>Entelegynae</taxon>
        <taxon>Araneoidea</taxon>
        <taxon>Araneidae</taxon>
        <taxon>Araneus</taxon>
    </lineage>
</organism>
<name>A0A4Y2GFY3_ARAVE</name>
<sequence length="99" mass="11068">MSLIHIKSDIVGQTSPHCYAFGVRTPSFAPCFSSDYSSHSTLCIIQKLVTCGLLGSELLTVMWLAAVDFPGFPLKETKMSTIFSRKFSRMLLLHILEIR</sequence>
<evidence type="ECO:0000313" key="1">
    <source>
        <dbReference type="EMBL" id="GBM52752.1"/>
    </source>
</evidence>
<gene>
    <name evidence="1" type="ORF">AVEN_238725_1</name>
</gene>
<dbReference type="Proteomes" id="UP000499080">
    <property type="component" value="Unassembled WGS sequence"/>
</dbReference>
<accession>A0A4Y2GFY3</accession>
<proteinExistence type="predicted"/>
<keyword evidence="2" id="KW-1185">Reference proteome</keyword>
<dbReference type="EMBL" id="BGPR01001392">
    <property type="protein sequence ID" value="GBM52752.1"/>
    <property type="molecule type" value="Genomic_DNA"/>
</dbReference>